<dbReference type="InterPro" id="IPR024989">
    <property type="entry name" value="MFS_assoc_dom"/>
</dbReference>
<dbReference type="InterPro" id="IPR036259">
    <property type="entry name" value="MFS_trans_sf"/>
</dbReference>
<dbReference type="Proteomes" id="UP000664771">
    <property type="component" value="Unassembled WGS sequence"/>
</dbReference>
<evidence type="ECO:0000313" key="7">
    <source>
        <dbReference type="EMBL" id="MBO1361255.1"/>
    </source>
</evidence>
<dbReference type="Gene3D" id="1.20.1250.20">
    <property type="entry name" value="MFS general substrate transporter like domains"/>
    <property type="match status" value="2"/>
</dbReference>
<gene>
    <name evidence="7" type="ORF">J2D73_15820</name>
</gene>
<accession>A0ABS3LZA6</accession>
<keyword evidence="8" id="KW-1185">Reference proteome</keyword>
<feature type="transmembrane region" description="Helical" evidence="5">
    <location>
        <begin position="46"/>
        <end position="66"/>
    </location>
</feature>
<keyword evidence="2 5" id="KW-0812">Transmembrane</keyword>
<evidence type="ECO:0000259" key="6">
    <source>
        <dbReference type="PROSITE" id="PS50850"/>
    </source>
</evidence>
<dbReference type="PROSITE" id="PS50850">
    <property type="entry name" value="MFS"/>
    <property type="match status" value="1"/>
</dbReference>
<evidence type="ECO:0000313" key="8">
    <source>
        <dbReference type="Proteomes" id="UP000664771"/>
    </source>
</evidence>
<sequence>MKRLPLNSAWGLDGVSFFVANLQAAFGPFVSVYLTGEHWTQGEIGVALSIGTITAMVSQVPAGALVDSLVNKQRVATWSIAAIIASCLIMALAPLRLPVAVAEVLHGLASCTLNPAISAITLGVVATYIAKNPDKAMGALGARFGRNASFAAVGNALSAGLMGAAGYFVSARATFFLGAAMAAPGILALRMIEQPRIAPSENVAALAEGEPPQRARGASLMKLLREPGLFAFALCVVFFHLSSAAMLSLAAGQVTQQAGRSAELVIAACILAPQLLGAALSPWIGRWAETIGRRPIMVVTFAALPLRGALLSITTNPWAVVPIQMLDGISSAAFGVMLPLVAADLTRRSGHFNLCMGLLGLAMGLGASFSTTLAGLVADRSLPEAFLLLSGAGFVCVLLAALLMGETKLKTSEKDADVSDQQGGRVSEPL</sequence>
<keyword evidence="3 5" id="KW-1133">Transmembrane helix</keyword>
<evidence type="ECO:0000256" key="5">
    <source>
        <dbReference type="SAM" id="Phobius"/>
    </source>
</evidence>
<reference evidence="7 8" key="1">
    <citation type="submission" date="2021-03" db="EMBL/GenBank/DDBJ databases">
        <title>The complete genome sequence of Acetobacter sacchari TBRC 11175.</title>
        <authorList>
            <person name="Charoenyingcharoen P."/>
            <person name="Yukphan P."/>
        </authorList>
    </citation>
    <scope>NUCLEOTIDE SEQUENCE [LARGE SCALE GENOMIC DNA]</scope>
    <source>
        <strain evidence="7 8">TBRC 11175</strain>
    </source>
</reference>
<evidence type="ECO:0000256" key="2">
    <source>
        <dbReference type="ARBA" id="ARBA00022692"/>
    </source>
</evidence>
<evidence type="ECO:0000256" key="1">
    <source>
        <dbReference type="ARBA" id="ARBA00004141"/>
    </source>
</evidence>
<dbReference type="PANTHER" id="PTHR23539:SF1">
    <property type="entry name" value="MAJOR FACILITATOR SUPERFAMILY (MFS) PROFILE DOMAIN-CONTAINING PROTEIN"/>
    <property type="match status" value="1"/>
</dbReference>
<comment type="subcellular location">
    <subcellularLocation>
        <location evidence="1">Membrane</location>
        <topology evidence="1">Multi-pass membrane protein</topology>
    </subcellularLocation>
</comment>
<feature type="transmembrane region" description="Helical" evidence="5">
    <location>
        <begin position="354"/>
        <end position="373"/>
    </location>
</feature>
<keyword evidence="4 5" id="KW-0472">Membrane</keyword>
<dbReference type="EMBL" id="JAFVMF010000019">
    <property type="protein sequence ID" value="MBO1361255.1"/>
    <property type="molecule type" value="Genomic_DNA"/>
</dbReference>
<proteinExistence type="predicted"/>
<feature type="transmembrane region" description="Helical" evidence="5">
    <location>
        <begin position="319"/>
        <end position="342"/>
    </location>
</feature>
<organism evidence="7 8">
    <name type="scientific">Acetobacter sacchari</name>
    <dbReference type="NCBI Taxonomy" id="2661687"/>
    <lineage>
        <taxon>Bacteria</taxon>
        <taxon>Pseudomonadati</taxon>
        <taxon>Pseudomonadota</taxon>
        <taxon>Alphaproteobacteria</taxon>
        <taxon>Acetobacterales</taxon>
        <taxon>Acetobacteraceae</taxon>
        <taxon>Acetobacter</taxon>
    </lineage>
</organism>
<feature type="transmembrane region" description="Helical" evidence="5">
    <location>
        <begin position="385"/>
        <end position="404"/>
    </location>
</feature>
<evidence type="ECO:0000256" key="4">
    <source>
        <dbReference type="ARBA" id="ARBA00023136"/>
    </source>
</evidence>
<feature type="domain" description="Major facilitator superfamily (MFS) profile" evidence="6">
    <location>
        <begin position="228"/>
        <end position="430"/>
    </location>
</feature>
<protein>
    <submittedName>
        <fullName evidence="7">MFS transporter</fullName>
    </submittedName>
</protein>
<dbReference type="PANTHER" id="PTHR23539">
    <property type="entry name" value="MFS TRANSPORTER"/>
    <property type="match status" value="1"/>
</dbReference>
<feature type="transmembrane region" description="Helical" evidence="5">
    <location>
        <begin position="12"/>
        <end position="34"/>
    </location>
</feature>
<dbReference type="SUPFAM" id="SSF103473">
    <property type="entry name" value="MFS general substrate transporter"/>
    <property type="match status" value="1"/>
</dbReference>
<feature type="transmembrane region" description="Helical" evidence="5">
    <location>
        <begin position="229"/>
        <end position="252"/>
    </location>
</feature>
<dbReference type="Pfam" id="PF12832">
    <property type="entry name" value="MFS_1_like"/>
    <property type="match status" value="1"/>
</dbReference>
<name>A0ABS3LZA6_9PROT</name>
<comment type="caution">
    <text evidence="7">The sequence shown here is derived from an EMBL/GenBank/DDBJ whole genome shotgun (WGS) entry which is preliminary data.</text>
</comment>
<feature type="transmembrane region" description="Helical" evidence="5">
    <location>
        <begin position="264"/>
        <end position="284"/>
    </location>
</feature>
<feature type="transmembrane region" description="Helical" evidence="5">
    <location>
        <begin position="150"/>
        <end position="169"/>
    </location>
</feature>
<feature type="transmembrane region" description="Helical" evidence="5">
    <location>
        <begin position="75"/>
        <end position="95"/>
    </location>
</feature>
<feature type="transmembrane region" description="Helical" evidence="5">
    <location>
        <begin position="107"/>
        <end position="129"/>
    </location>
</feature>
<dbReference type="InterPro" id="IPR020846">
    <property type="entry name" value="MFS_dom"/>
</dbReference>
<evidence type="ECO:0000256" key="3">
    <source>
        <dbReference type="ARBA" id="ARBA00022989"/>
    </source>
</evidence>